<evidence type="ECO:0000256" key="4">
    <source>
        <dbReference type="PROSITE-ProRule" id="PRU00335"/>
    </source>
</evidence>
<feature type="DNA-binding region" description="H-T-H motif" evidence="4">
    <location>
        <begin position="33"/>
        <end position="52"/>
    </location>
</feature>
<dbReference type="InterPro" id="IPR050109">
    <property type="entry name" value="HTH-type_TetR-like_transc_reg"/>
</dbReference>
<dbReference type="Proteomes" id="UP000198634">
    <property type="component" value="Unassembled WGS sequence"/>
</dbReference>
<organism evidence="6 7">
    <name type="scientific">Thalassovita taeanensis</name>
    <dbReference type="NCBI Taxonomy" id="657014"/>
    <lineage>
        <taxon>Bacteria</taxon>
        <taxon>Pseudomonadati</taxon>
        <taxon>Pseudomonadota</taxon>
        <taxon>Alphaproteobacteria</taxon>
        <taxon>Rhodobacterales</taxon>
        <taxon>Roseobacteraceae</taxon>
        <taxon>Thalassovita</taxon>
    </lineage>
</organism>
<dbReference type="SUPFAM" id="SSF48498">
    <property type="entry name" value="Tetracyclin repressor-like, C-terminal domain"/>
    <property type="match status" value="1"/>
</dbReference>
<name>A0A1H9C9C5_9RHOB</name>
<evidence type="ECO:0000256" key="1">
    <source>
        <dbReference type="ARBA" id="ARBA00023015"/>
    </source>
</evidence>
<dbReference type="GO" id="GO:0003700">
    <property type="term" value="F:DNA-binding transcription factor activity"/>
    <property type="evidence" value="ECO:0007669"/>
    <property type="project" value="TreeGrafter"/>
</dbReference>
<keyword evidence="3" id="KW-0804">Transcription</keyword>
<accession>A0A1H9C9C5</accession>
<dbReference type="EMBL" id="FOEP01000003">
    <property type="protein sequence ID" value="SEP97288.1"/>
    <property type="molecule type" value="Genomic_DNA"/>
</dbReference>
<feature type="domain" description="HTH tetR-type" evidence="5">
    <location>
        <begin position="10"/>
        <end position="70"/>
    </location>
</feature>
<evidence type="ECO:0000256" key="3">
    <source>
        <dbReference type="ARBA" id="ARBA00023163"/>
    </source>
</evidence>
<dbReference type="InterPro" id="IPR025996">
    <property type="entry name" value="MT1864/Rv1816-like_C"/>
</dbReference>
<keyword evidence="1" id="KW-0805">Transcription regulation</keyword>
<reference evidence="6 7" key="1">
    <citation type="submission" date="2016-10" db="EMBL/GenBank/DDBJ databases">
        <authorList>
            <person name="de Groot N.N."/>
        </authorList>
    </citation>
    <scope>NUCLEOTIDE SEQUENCE [LARGE SCALE GENOMIC DNA]</scope>
    <source>
        <strain evidence="6 7">DSM 22007</strain>
    </source>
</reference>
<dbReference type="PANTHER" id="PTHR30055">
    <property type="entry name" value="HTH-TYPE TRANSCRIPTIONAL REGULATOR RUTR"/>
    <property type="match status" value="1"/>
</dbReference>
<dbReference type="OrthoDB" id="7056813at2"/>
<dbReference type="STRING" id="657014.SAMN04488092_103156"/>
<dbReference type="PANTHER" id="PTHR30055:SF220">
    <property type="entry name" value="TETR-FAMILY REGULATORY PROTEIN"/>
    <property type="match status" value="1"/>
</dbReference>
<keyword evidence="7" id="KW-1185">Reference proteome</keyword>
<evidence type="ECO:0000313" key="7">
    <source>
        <dbReference type="Proteomes" id="UP000198634"/>
    </source>
</evidence>
<dbReference type="SUPFAM" id="SSF46689">
    <property type="entry name" value="Homeodomain-like"/>
    <property type="match status" value="1"/>
</dbReference>
<dbReference type="GO" id="GO:0000976">
    <property type="term" value="F:transcription cis-regulatory region binding"/>
    <property type="evidence" value="ECO:0007669"/>
    <property type="project" value="TreeGrafter"/>
</dbReference>
<dbReference type="RefSeq" id="WP_090268876.1">
    <property type="nucleotide sequence ID" value="NZ_FOEP01000003.1"/>
</dbReference>
<sequence>MSAKTPHHHGNLRPALIAAGITVLEEDGMAGLSLRKVAAKVGVSHAAPAHHFNGKNGLLLGIAAEGFRTFVKLMQEGRDTAAPDPQAQLLGLCHGYLKFADEHQALFQLIFSTEIKNDPDEDLRKVSLQAFDMLVDTCALFEPSPQHERANEVMIWSLVHGYATLRRFNRMMASERNVVMPFDLILPKMTPKAPPG</sequence>
<dbReference type="Gene3D" id="1.10.357.10">
    <property type="entry name" value="Tetracycline Repressor, domain 2"/>
    <property type="match status" value="1"/>
</dbReference>
<proteinExistence type="predicted"/>
<dbReference type="InterPro" id="IPR001647">
    <property type="entry name" value="HTH_TetR"/>
</dbReference>
<gene>
    <name evidence="6" type="ORF">SAMN04488092_103156</name>
</gene>
<evidence type="ECO:0000313" key="6">
    <source>
        <dbReference type="EMBL" id="SEP97288.1"/>
    </source>
</evidence>
<protein>
    <submittedName>
        <fullName evidence="6">Transcriptional regulator, TetR family</fullName>
    </submittedName>
</protein>
<dbReference type="AlphaFoldDB" id="A0A1H9C9C5"/>
<dbReference type="PROSITE" id="PS50977">
    <property type="entry name" value="HTH_TETR_2"/>
    <property type="match status" value="1"/>
</dbReference>
<evidence type="ECO:0000259" key="5">
    <source>
        <dbReference type="PROSITE" id="PS50977"/>
    </source>
</evidence>
<dbReference type="Pfam" id="PF00440">
    <property type="entry name" value="TetR_N"/>
    <property type="match status" value="1"/>
</dbReference>
<dbReference type="InterPro" id="IPR036271">
    <property type="entry name" value="Tet_transcr_reg_TetR-rel_C_sf"/>
</dbReference>
<keyword evidence="2 4" id="KW-0238">DNA-binding</keyword>
<dbReference type="InterPro" id="IPR009057">
    <property type="entry name" value="Homeodomain-like_sf"/>
</dbReference>
<dbReference type="Pfam" id="PF13305">
    <property type="entry name" value="TetR_C_33"/>
    <property type="match status" value="1"/>
</dbReference>
<evidence type="ECO:0000256" key="2">
    <source>
        <dbReference type="ARBA" id="ARBA00023125"/>
    </source>
</evidence>